<keyword evidence="2" id="KW-1185">Reference proteome</keyword>
<organism evidence="1 2">
    <name type="scientific">Phreatobacter stygius</name>
    <dbReference type="NCBI Taxonomy" id="1940610"/>
    <lineage>
        <taxon>Bacteria</taxon>
        <taxon>Pseudomonadati</taxon>
        <taxon>Pseudomonadota</taxon>
        <taxon>Alphaproteobacteria</taxon>
        <taxon>Hyphomicrobiales</taxon>
        <taxon>Phreatobacteraceae</taxon>
        <taxon>Phreatobacter</taxon>
    </lineage>
</organism>
<accession>A0A4D7AX59</accession>
<dbReference type="Proteomes" id="UP000298781">
    <property type="component" value="Chromosome"/>
</dbReference>
<dbReference type="EMBL" id="CP039690">
    <property type="protein sequence ID" value="QCI63513.1"/>
    <property type="molecule type" value="Genomic_DNA"/>
</dbReference>
<dbReference type="RefSeq" id="WP_136958971.1">
    <property type="nucleotide sequence ID" value="NZ_CP039690.1"/>
</dbReference>
<dbReference type="OrthoDB" id="8080068at2"/>
<dbReference type="KEGG" id="pstg:E8M01_04235"/>
<name>A0A4D7AX59_9HYPH</name>
<reference evidence="1 2" key="1">
    <citation type="submission" date="2019-04" db="EMBL/GenBank/DDBJ databases">
        <title>Phreatobacter aquaticus sp. nov.</title>
        <authorList>
            <person name="Choi A."/>
        </authorList>
    </citation>
    <scope>NUCLEOTIDE SEQUENCE [LARGE SCALE GENOMIC DNA]</scope>
    <source>
        <strain evidence="1 2">KCTC 52518</strain>
    </source>
</reference>
<proteinExistence type="predicted"/>
<gene>
    <name evidence="1" type="ORF">E8M01_04235</name>
</gene>
<protein>
    <submittedName>
        <fullName evidence="1">Uncharacterized protein</fullName>
    </submittedName>
</protein>
<sequence length="134" mass="14524">MRQLACRGQPAFASAVLYLGRRSVIGIDRKEGYDSITCWRTTRPTSIRGLPVHAVCGYDNDQLTQLLHPQLFSRARGTAPPSTFAIVTSAPAATAQAWATQNLGEPAPRSRWIVEASPLYSGYSELRCATSGAD</sequence>
<evidence type="ECO:0000313" key="1">
    <source>
        <dbReference type="EMBL" id="QCI63513.1"/>
    </source>
</evidence>
<evidence type="ECO:0000313" key="2">
    <source>
        <dbReference type="Proteomes" id="UP000298781"/>
    </source>
</evidence>
<dbReference type="AlphaFoldDB" id="A0A4D7AX59"/>